<dbReference type="InterPro" id="IPR045851">
    <property type="entry name" value="AMP-bd_C_sf"/>
</dbReference>
<dbReference type="InterPro" id="IPR002123">
    <property type="entry name" value="Plipid/glycerol_acylTrfase"/>
</dbReference>
<keyword evidence="1" id="KW-0472">Membrane</keyword>
<comment type="caution">
    <text evidence="3">The sequence shown here is derived from an EMBL/GenBank/DDBJ whole genome shotgun (WGS) entry which is preliminary data.</text>
</comment>
<keyword evidence="1" id="KW-1133">Transmembrane helix</keyword>
<sequence>MDSSNASHTPHLLFITSLGAIVATWFSLRLGSLCGIALALGTLTAIGLGYGVYRAEQYRHSLGLTFAQSLAYWPMWLLVRLRYQVEVIGLEHLPREGKVLVIANHVSYADAVILGTSLPRRLRFMSNEDLQKKPFVGHFLRLAGVVPVSPARARAAIRIAVESLETGEAVAIFPEGHLTRDGLVAPFQDGYRLIARRANAPVLPVYLDGLWGSVFSFKGGRFFWKWPRFERPTIRIVLGETITADMSAADARQIILDHGADSFEKNPELTDHLGGWVVEKLAARANEVAVVDHSIGRKEMKAGVLAAVALNLSKSIRETCPEKRIGIVLPPGLGGILANLAVSLAGKTPVNLNFTLGSAALQSCFDKAKIQTVITAAPVRAQIDGRMPGFPWPQHTLDVRQQLESIPKWHIIKTLLGIKLFGGASARKRFNVPAKGDREEAGLLFTSGSDGDPKGVVLTHRNVIGNALQVCECGVLPRGEILMANLPIFHSFGFTVQCWTALGVGVKVVTTPSPLDYKKTADIIEQEQCSILLGTPTFYRPYLKRVEPEKLRSLKIVVAGAEKTPDGFHDAWEARFPNSKYLEGYGLTETAPVASVNVPDLPSDGIAPPTIRTRRGSVGRLFQGMAARIECPDTGKILPINQVGILQLRGVNIFAGYLGDPERTKDVILDDDWFRTGDLACCDADGFLYIKGRLSRFSKIGGEMVPHGSVETTLAKAFGVAESETQQLAVSARPDSAKGEALVLFTTFDIDANTLRDKAKEAGLANLWTPKEIRRVEVIPVLPSGKLDLRGLKKLAEQA</sequence>
<dbReference type="GO" id="GO:0016746">
    <property type="term" value="F:acyltransferase activity"/>
    <property type="evidence" value="ECO:0007669"/>
    <property type="project" value="InterPro"/>
</dbReference>
<dbReference type="InterPro" id="IPR042099">
    <property type="entry name" value="ANL_N_sf"/>
</dbReference>
<dbReference type="Proteomes" id="UP000642829">
    <property type="component" value="Unassembled WGS sequence"/>
</dbReference>
<dbReference type="AlphaFoldDB" id="A0A8J3GC35"/>
<dbReference type="SUPFAM" id="SSF56801">
    <property type="entry name" value="Acetyl-CoA synthetase-like"/>
    <property type="match status" value="1"/>
</dbReference>
<dbReference type="PANTHER" id="PTHR43767">
    <property type="entry name" value="LONG-CHAIN-FATTY-ACID--COA LIGASE"/>
    <property type="match status" value="1"/>
</dbReference>
<reference evidence="3" key="2">
    <citation type="submission" date="2020-09" db="EMBL/GenBank/DDBJ databases">
        <authorList>
            <person name="Sun Q."/>
            <person name="Kim S."/>
        </authorList>
    </citation>
    <scope>NUCLEOTIDE SEQUENCE</scope>
    <source>
        <strain evidence="3">KCTC 12870</strain>
    </source>
</reference>
<name>A0A8J3GC35_9BACT</name>
<dbReference type="RefSeq" id="WP_189511166.1">
    <property type="nucleotide sequence ID" value="NZ_BMXG01000001.1"/>
</dbReference>
<feature type="domain" description="Phospholipid/glycerol acyltransferase" evidence="2">
    <location>
        <begin position="99"/>
        <end position="210"/>
    </location>
</feature>
<dbReference type="Pfam" id="PF00501">
    <property type="entry name" value="AMP-binding"/>
    <property type="match status" value="1"/>
</dbReference>
<dbReference type="InterPro" id="IPR050237">
    <property type="entry name" value="ATP-dep_AMP-bd_enzyme"/>
</dbReference>
<accession>A0A8J3GC35</accession>
<dbReference type="SMART" id="SM00563">
    <property type="entry name" value="PlsC"/>
    <property type="match status" value="1"/>
</dbReference>
<evidence type="ECO:0000259" key="2">
    <source>
        <dbReference type="SMART" id="SM00563"/>
    </source>
</evidence>
<reference evidence="3" key="1">
    <citation type="journal article" date="2014" name="Int. J. Syst. Evol. Microbiol.">
        <title>Complete genome sequence of Corynebacterium casei LMG S-19264T (=DSM 44701T), isolated from a smear-ripened cheese.</title>
        <authorList>
            <consortium name="US DOE Joint Genome Institute (JGI-PGF)"/>
            <person name="Walter F."/>
            <person name="Albersmeier A."/>
            <person name="Kalinowski J."/>
            <person name="Ruckert C."/>
        </authorList>
    </citation>
    <scope>NUCLEOTIDE SEQUENCE</scope>
    <source>
        <strain evidence="3">KCTC 12870</strain>
    </source>
</reference>
<keyword evidence="1" id="KW-0812">Transmembrane</keyword>
<organism evidence="3 4">
    <name type="scientific">Cerasicoccus arenae</name>
    <dbReference type="NCBI Taxonomy" id="424488"/>
    <lineage>
        <taxon>Bacteria</taxon>
        <taxon>Pseudomonadati</taxon>
        <taxon>Verrucomicrobiota</taxon>
        <taxon>Opitutia</taxon>
        <taxon>Puniceicoccales</taxon>
        <taxon>Cerasicoccaceae</taxon>
        <taxon>Cerasicoccus</taxon>
    </lineage>
</organism>
<dbReference type="PANTHER" id="PTHR43767:SF1">
    <property type="entry name" value="NONRIBOSOMAL PEPTIDE SYNTHASE PES1 (EUROFUNG)-RELATED"/>
    <property type="match status" value="1"/>
</dbReference>
<evidence type="ECO:0000313" key="4">
    <source>
        <dbReference type="Proteomes" id="UP000642829"/>
    </source>
</evidence>
<dbReference type="Gene3D" id="3.40.50.12780">
    <property type="entry name" value="N-terminal domain of ligase-like"/>
    <property type="match status" value="1"/>
</dbReference>
<dbReference type="SUPFAM" id="SSF69593">
    <property type="entry name" value="Glycerol-3-phosphate (1)-acyltransferase"/>
    <property type="match status" value="1"/>
</dbReference>
<evidence type="ECO:0000256" key="1">
    <source>
        <dbReference type="SAM" id="Phobius"/>
    </source>
</evidence>
<dbReference type="InterPro" id="IPR000873">
    <property type="entry name" value="AMP-dep_synth/lig_dom"/>
</dbReference>
<dbReference type="Gene3D" id="3.30.300.30">
    <property type="match status" value="1"/>
</dbReference>
<feature type="transmembrane region" description="Helical" evidence="1">
    <location>
        <begin position="36"/>
        <end position="53"/>
    </location>
</feature>
<dbReference type="EMBL" id="BMXG01000001">
    <property type="protein sequence ID" value="GHB91484.1"/>
    <property type="molecule type" value="Genomic_DNA"/>
</dbReference>
<evidence type="ECO:0000313" key="3">
    <source>
        <dbReference type="EMBL" id="GHB91484.1"/>
    </source>
</evidence>
<feature type="transmembrane region" description="Helical" evidence="1">
    <location>
        <begin position="12"/>
        <end position="30"/>
    </location>
</feature>
<dbReference type="GO" id="GO:0016878">
    <property type="term" value="F:acid-thiol ligase activity"/>
    <property type="evidence" value="ECO:0007669"/>
    <property type="project" value="UniProtKB-ARBA"/>
</dbReference>
<proteinExistence type="predicted"/>
<keyword evidence="4" id="KW-1185">Reference proteome</keyword>
<dbReference type="CDD" id="cd07989">
    <property type="entry name" value="LPLAT_AGPAT-like"/>
    <property type="match status" value="1"/>
</dbReference>
<dbReference type="Pfam" id="PF01553">
    <property type="entry name" value="Acyltransferase"/>
    <property type="match status" value="1"/>
</dbReference>
<protein>
    <recommendedName>
        <fullName evidence="2">Phospholipid/glycerol acyltransferase domain-containing protein</fullName>
    </recommendedName>
</protein>
<gene>
    <name evidence="3" type="ORF">GCM10007047_03230</name>
</gene>